<feature type="compositionally biased region" description="Polar residues" evidence="1">
    <location>
        <begin position="160"/>
        <end position="177"/>
    </location>
</feature>
<feature type="chain" id="PRO_5037167740" evidence="2">
    <location>
        <begin position="20"/>
        <end position="177"/>
    </location>
</feature>
<protein>
    <submittedName>
        <fullName evidence="3">DUF2155 domain-containing protein</fullName>
    </submittedName>
</protein>
<sequence>MKYKVILLTSFLFANSATIVCSARFENRIAEFTGLDKITGRILTFDVKINQSIQFGSLRIVPKVCYSRDDRDVQRVDAFTEISETTLDHVVRIIFSGWMFNDSPAMNAVDHPIYDVWLKQCKDPIKNTSQLSQEKPIKNSIDNSSQSSATDPAPDIDGNAESSQASKESLSENSDQD</sequence>
<evidence type="ECO:0000313" key="4">
    <source>
        <dbReference type="Proteomes" id="UP000736856"/>
    </source>
</evidence>
<dbReference type="Proteomes" id="UP000736856">
    <property type="component" value="Unassembled WGS sequence"/>
</dbReference>
<gene>
    <name evidence="3" type="ORF">EU981_04000</name>
</gene>
<reference evidence="3" key="1">
    <citation type="submission" date="2019-02" db="EMBL/GenBank/DDBJ databases">
        <title>A novel Candidatus Liberibacter species associated with the New Zealand native fuchsia psyllid, Ctenarytaina fuchsiae.</title>
        <authorList>
            <person name="Thompson S.M."/>
            <person name="Jorgensen N."/>
            <person name="David C."/>
            <person name="Bulman S.R."/>
            <person name="Smith G.R."/>
        </authorList>
    </citation>
    <scope>NUCLEOTIDE SEQUENCE</scope>
    <source>
        <strain evidence="3">Oxford</strain>
    </source>
</reference>
<feature type="signal peptide" evidence="2">
    <location>
        <begin position="1"/>
        <end position="19"/>
    </location>
</feature>
<comment type="caution">
    <text evidence="3">The sequence shown here is derived from an EMBL/GenBank/DDBJ whole genome shotgun (WGS) entry which is preliminary data.</text>
</comment>
<dbReference type="Pfam" id="PF09923">
    <property type="entry name" value="DUF2155"/>
    <property type="match status" value="1"/>
</dbReference>
<proteinExistence type="predicted"/>
<evidence type="ECO:0000256" key="2">
    <source>
        <dbReference type="SAM" id="SignalP"/>
    </source>
</evidence>
<dbReference type="InterPro" id="IPR019225">
    <property type="entry name" value="DUF2155"/>
</dbReference>
<keyword evidence="2" id="KW-0732">Signal</keyword>
<evidence type="ECO:0000313" key="3">
    <source>
        <dbReference type="EMBL" id="MBL0849220.1"/>
    </source>
</evidence>
<evidence type="ECO:0000256" key="1">
    <source>
        <dbReference type="SAM" id="MobiDB-lite"/>
    </source>
</evidence>
<accession>A0A937DH97</accession>
<feature type="compositionally biased region" description="Polar residues" evidence="1">
    <location>
        <begin position="140"/>
        <end position="150"/>
    </location>
</feature>
<dbReference type="AlphaFoldDB" id="A0A937DH97"/>
<name>A0A937DH97_9HYPH</name>
<dbReference type="EMBL" id="SEOL01000007">
    <property type="protein sequence ID" value="MBL0849220.1"/>
    <property type="molecule type" value="Genomic_DNA"/>
</dbReference>
<feature type="region of interest" description="Disordered" evidence="1">
    <location>
        <begin position="128"/>
        <end position="177"/>
    </location>
</feature>
<organism evidence="3 4">
    <name type="scientific">Candidatus Liberibacter ctenarytainae</name>
    <dbReference type="NCBI Taxonomy" id="2020335"/>
    <lineage>
        <taxon>Bacteria</taxon>
        <taxon>Pseudomonadati</taxon>
        <taxon>Pseudomonadota</taxon>
        <taxon>Alphaproteobacteria</taxon>
        <taxon>Hyphomicrobiales</taxon>
        <taxon>Rhizobiaceae</taxon>
        <taxon>Liberibacter</taxon>
    </lineage>
</organism>